<sequence>MQLISIAAVKEDMVLGKTIWNDAGHPLLQEGATITSRIIQRLEQLNIQYIYVDTALSKGIEIEETVSVSVRNRAVKDIKQSFDVVRNSQGKNVAFVLEKQAQLLCSQIDELIAILSSSEEALTVLSDAFLYDEYIYQHSFQVALYSLAIAQEMHYNAEEMKIIGLGALLHDIGKIAVPHSILQKPGKLTDDEYEQMKEHARYGFELLRNLYSVPLLVAHCAFQHHERLDGSGYPRGITEKDIHPYAKIVAVADVFDALSSNRVYRSKLLPVECLAIIEEGSGVSFDKKVVEALKRSVVHYPNGTIVRLNDARVGIVVRQNTTLPLRPNLRIFEEQGERLKATYELNLLQAPQVKIMTTEPEYIL</sequence>
<evidence type="ECO:0000313" key="4">
    <source>
        <dbReference type="Proteomes" id="UP000616608"/>
    </source>
</evidence>
<dbReference type="Proteomes" id="UP000616608">
    <property type="component" value="Unassembled WGS sequence"/>
</dbReference>
<dbReference type="PROSITE" id="PS51831">
    <property type="entry name" value="HD"/>
    <property type="match status" value="1"/>
</dbReference>
<feature type="domain" description="HD" evidence="1">
    <location>
        <begin position="135"/>
        <end position="258"/>
    </location>
</feature>
<proteinExistence type="predicted"/>
<dbReference type="InterPro" id="IPR037522">
    <property type="entry name" value="HD_GYP_dom"/>
</dbReference>
<gene>
    <name evidence="3" type="ORF">GCM10007425_18770</name>
</gene>
<dbReference type="SMART" id="SM00471">
    <property type="entry name" value="HDc"/>
    <property type="match status" value="1"/>
</dbReference>
<dbReference type="CDD" id="cd00077">
    <property type="entry name" value="HDc"/>
    <property type="match status" value="1"/>
</dbReference>
<evidence type="ECO:0000313" key="3">
    <source>
        <dbReference type="EMBL" id="GGG24498.1"/>
    </source>
</evidence>
<dbReference type="InterPro" id="IPR006675">
    <property type="entry name" value="HDIG_dom"/>
</dbReference>
<dbReference type="PROSITE" id="PS51832">
    <property type="entry name" value="HD_GYP"/>
    <property type="match status" value="1"/>
</dbReference>
<dbReference type="AlphaFoldDB" id="A0A917G6B1"/>
<dbReference type="EMBL" id="BMJT01000005">
    <property type="protein sequence ID" value="GGG24498.1"/>
    <property type="molecule type" value="Genomic_DNA"/>
</dbReference>
<evidence type="ECO:0000259" key="2">
    <source>
        <dbReference type="PROSITE" id="PS51832"/>
    </source>
</evidence>
<dbReference type="SUPFAM" id="SSF109604">
    <property type="entry name" value="HD-domain/PDEase-like"/>
    <property type="match status" value="1"/>
</dbReference>
<accession>A0A917G6B1</accession>
<name>A0A917G6B1_9BACI</name>
<dbReference type="NCBIfam" id="TIGR00277">
    <property type="entry name" value="HDIG"/>
    <property type="match status" value="1"/>
</dbReference>
<dbReference type="Pfam" id="PF13487">
    <property type="entry name" value="HD_5"/>
    <property type="match status" value="1"/>
</dbReference>
<dbReference type="InterPro" id="IPR006674">
    <property type="entry name" value="HD_domain"/>
</dbReference>
<reference evidence="3" key="1">
    <citation type="journal article" date="2014" name="Int. J. Syst. Evol. Microbiol.">
        <title>Complete genome sequence of Corynebacterium casei LMG S-19264T (=DSM 44701T), isolated from a smear-ripened cheese.</title>
        <authorList>
            <consortium name="US DOE Joint Genome Institute (JGI-PGF)"/>
            <person name="Walter F."/>
            <person name="Albersmeier A."/>
            <person name="Kalinowski J."/>
            <person name="Ruckert C."/>
        </authorList>
    </citation>
    <scope>NUCLEOTIDE SEQUENCE</scope>
    <source>
        <strain evidence="3">CGMCC 1.15760</strain>
    </source>
</reference>
<dbReference type="PANTHER" id="PTHR43155:SF2">
    <property type="entry name" value="CYCLIC DI-GMP PHOSPHODIESTERASE PA4108"/>
    <property type="match status" value="1"/>
</dbReference>
<keyword evidence="4" id="KW-1185">Reference proteome</keyword>
<dbReference type="RefSeq" id="WP_188614785.1">
    <property type="nucleotide sequence ID" value="NZ_BMJT01000005.1"/>
</dbReference>
<reference evidence="3" key="2">
    <citation type="submission" date="2020-09" db="EMBL/GenBank/DDBJ databases">
        <authorList>
            <person name="Sun Q."/>
            <person name="Zhou Y."/>
        </authorList>
    </citation>
    <scope>NUCLEOTIDE SEQUENCE</scope>
    <source>
        <strain evidence="3">CGMCC 1.15760</strain>
    </source>
</reference>
<feature type="domain" description="HD-GYP" evidence="2">
    <location>
        <begin position="113"/>
        <end position="309"/>
    </location>
</feature>
<organism evidence="3 4">
    <name type="scientific">Lysinibacillus alkalisoli</name>
    <dbReference type="NCBI Taxonomy" id="1911548"/>
    <lineage>
        <taxon>Bacteria</taxon>
        <taxon>Bacillati</taxon>
        <taxon>Bacillota</taxon>
        <taxon>Bacilli</taxon>
        <taxon>Bacillales</taxon>
        <taxon>Bacillaceae</taxon>
        <taxon>Lysinibacillus</taxon>
    </lineage>
</organism>
<comment type="caution">
    <text evidence="3">The sequence shown here is derived from an EMBL/GenBank/DDBJ whole genome shotgun (WGS) entry which is preliminary data.</text>
</comment>
<dbReference type="Gene3D" id="1.10.3210.10">
    <property type="entry name" value="Hypothetical protein af1432"/>
    <property type="match status" value="1"/>
</dbReference>
<evidence type="ECO:0000259" key="1">
    <source>
        <dbReference type="PROSITE" id="PS51831"/>
    </source>
</evidence>
<protein>
    <submittedName>
        <fullName evidence="3">HD family phosphohydrolase</fullName>
    </submittedName>
</protein>
<dbReference type="InterPro" id="IPR003607">
    <property type="entry name" value="HD/PDEase_dom"/>
</dbReference>
<dbReference type="PANTHER" id="PTHR43155">
    <property type="entry name" value="CYCLIC DI-GMP PHOSPHODIESTERASE PA4108-RELATED"/>
    <property type="match status" value="1"/>
</dbReference>